<sequence>MLFINFTVLQVNSFIGYLDKTKDKAIYYQLHLIKLLVMTT</sequence>
<accession>A0AAN0TAR7</accession>
<proteinExistence type="predicted"/>
<name>A0AAN0TAR7_HEYCO</name>
<dbReference type="EMBL" id="CP010525">
    <property type="protein sequence ID" value="AJO24396.1"/>
    <property type="molecule type" value="Genomic_DNA"/>
</dbReference>
<protein>
    <submittedName>
        <fullName evidence="1">Uncharacterized protein</fullName>
    </submittedName>
</protein>
<evidence type="ECO:0000313" key="2">
    <source>
        <dbReference type="Proteomes" id="UP000032024"/>
    </source>
</evidence>
<evidence type="ECO:0000313" key="1">
    <source>
        <dbReference type="EMBL" id="AJO24396.1"/>
    </source>
</evidence>
<gene>
    <name evidence="1" type="ORF">SB48_HM08orf05736</name>
</gene>
<keyword evidence="2" id="KW-1185">Reference proteome</keyword>
<reference evidence="2" key="1">
    <citation type="submission" date="2015-01" db="EMBL/GenBank/DDBJ databases">
        <title>Comparative genome analysis of Bacillus coagulans HM-08, Clostridium butyricum HM-68, Bacillus subtilis HM-66 and Bacillus paralicheniformis BL-09.</title>
        <authorList>
            <person name="Zhang H."/>
        </authorList>
    </citation>
    <scope>NUCLEOTIDE SEQUENCE [LARGE SCALE GENOMIC DNA]</scope>
    <source>
        <strain evidence="2">HM-08</strain>
    </source>
</reference>
<dbReference type="Proteomes" id="UP000032024">
    <property type="component" value="Chromosome"/>
</dbReference>
<dbReference type="AlphaFoldDB" id="A0AAN0TAR7"/>
<organism evidence="1 2">
    <name type="scientific">Heyndrickxia coagulans</name>
    <name type="common">Weizmannia coagulans</name>
    <dbReference type="NCBI Taxonomy" id="1398"/>
    <lineage>
        <taxon>Bacteria</taxon>
        <taxon>Bacillati</taxon>
        <taxon>Bacillota</taxon>
        <taxon>Bacilli</taxon>
        <taxon>Bacillales</taxon>
        <taxon>Bacillaceae</taxon>
        <taxon>Heyndrickxia</taxon>
    </lineage>
</organism>